<gene>
    <name evidence="2" type="ORF">C481_11100</name>
</gene>
<feature type="compositionally biased region" description="Basic and acidic residues" evidence="1">
    <location>
        <begin position="464"/>
        <end position="481"/>
    </location>
</feature>
<accession>M0AR23</accession>
<evidence type="ECO:0000313" key="2">
    <source>
        <dbReference type="EMBL" id="ELZ00777.1"/>
    </source>
</evidence>
<evidence type="ECO:0000256" key="1">
    <source>
        <dbReference type="SAM" id="MobiDB-lite"/>
    </source>
</evidence>
<dbReference type="Proteomes" id="UP000011554">
    <property type="component" value="Unassembled WGS sequence"/>
</dbReference>
<feature type="compositionally biased region" description="Basic and acidic residues" evidence="1">
    <location>
        <begin position="492"/>
        <end position="502"/>
    </location>
</feature>
<dbReference type="AlphaFoldDB" id="M0AR23"/>
<name>M0AR23_NATA1</name>
<organism evidence="2 3">
    <name type="scientific">Natrialba asiatica (strain ATCC 700177 / DSM 12278 / JCM 9576 / FERM P-10747 / NBRC 102637 / 172P1)</name>
    <dbReference type="NCBI Taxonomy" id="29540"/>
    <lineage>
        <taxon>Archaea</taxon>
        <taxon>Methanobacteriati</taxon>
        <taxon>Methanobacteriota</taxon>
        <taxon>Stenosarchaea group</taxon>
        <taxon>Halobacteria</taxon>
        <taxon>Halobacteriales</taxon>
        <taxon>Natrialbaceae</taxon>
        <taxon>Natrialba</taxon>
    </lineage>
</organism>
<reference evidence="2 3" key="1">
    <citation type="journal article" date="2014" name="PLoS Genet.">
        <title>Phylogenetically driven sequencing of extremely halophilic archaea reveals strategies for static and dynamic osmo-response.</title>
        <authorList>
            <person name="Becker E.A."/>
            <person name="Seitzer P.M."/>
            <person name="Tritt A."/>
            <person name="Larsen D."/>
            <person name="Krusor M."/>
            <person name="Yao A.I."/>
            <person name="Wu D."/>
            <person name="Madern D."/>
            <person name="Eisen J.A."/>
            <person name="Darling A.E."/>
            <person name="Facciotti M.T."/>
        </authorList>
    </citation>
    <scope>NUCLEOTIDE SEQUENCE [LARGE SCALE GENOMIC DNA]</scope>
    <source>
        <strain evidence="2 3">DSM 12278</strain>
    </source>
</reference>
<protein>
    <recommendedName>
        <fullName evidence="4">Portal protein</fullName>
    </recommendedName>
</protein>
<proteinExistence type="predicted"/>
<feature type="region of interest" description="Disordered" evidence="1">
    <location>
        <begin position="448"/>
        <end position="502"/>
    </location>
</feature>
<dbReference type="RefSeq" id="WP_006109253.1">
    <property type="nucleotide sequence ID" value="NZ_AOIO01000029.1"/>
</dbReference>
<dbReference type="EMBL" id="AOIO01000029">
    <property type="protein sequence ID" value="ELZ00777.1"/>
    <property type="molecule type" value="Genomic_DNA"/>
</dbReference>
<dbReference type="STRING" id="29540.C481_11100"/>
<comment type="caution">
    <text evidence="2">The sequence shown here is derived from an EMBL/GenBank/DDBJ whole genome shotgun (WGS) entry which is preliminary data.</text>
</comment>
<dbReference type="PATRIC" id="fig|29540.5.peg.2247"/>
<sequence>MNLRDRISSASRGVAESLLSHGDPDVQTENRRGEYALYSLGADVGSIRPNKGDLERYWEQYQTCPLVRVPIRQYAEDVTEPGYRVDADNDELAKELESWLSQSGIIAGESHRDFSEILDGSIVQQEVRGTALVEVVPKAESEDEIWGFRLLNPSTVQAYTYENQAVLIRPDDTELDGINLSHRGEAAAYGQWANGALTGPFDDKDTVFLSQNDVVKLVQDPDTSEIFGNSSIAPVSKEIDELYQMLGDFSEAVRSKGYPHWIFKLGEPNGDITNPRAGIWPEEEIKNYRDSHKDGEWEVGQKDFVPGDVKVETISSDVPEIQEILDWYVEEILSAMPVPKYKLGFTDNVNRDVTSEQSPQYERTVQMERRRLSTTFEPVLRRKAEELGYAESDVNSIRLKIEESHDESPLERDDFSIGDFQEFAQGINTATAGEPQEVVSVDELRDMLGLPDRDESNQNGTDNVKSETEQAVESELKDLYDKPATPDSVETGDNRSKVSLED</sequence>
<evidence type="ECO:0000313" key="3">
    <source>
        <dbReference type="Proteomes" id="UP000011554"/>
    </source>
</evidence>
<dbReference type="OrthoDB" id="351224at2157"/>
<evidence type="ECO:0008006" key="4">
    <source>
        <dbReference type="Google" id="ProtNLM"/>
    </source>
</evidence>
<keyword evidence="3" id="KW-1185">Reference proteome</keyword>